<comment type="caution">
    <text evidence="7">The sequence shown here is derived from an EMBL/GenBank/DDBJ whole genome shotgun (WGS) entry which is preliminary data.</text>
</comment>
<evidence type="ECO:0000256" key="3">
    <source>
        <dbReference type="RuleBase" id="RU362132"/>
    </source>
</evidence>
<sequence>MKKYSDLLAEWLVELGYTHCFFVAGGNIMHLLESLSHKLTCIPVVHEVAAGIAAEYFNEVHLGPKAFALVTAGPGLTNIVTALAGAFLESRELLVIGGQVKLADLSRGKVRQRGIQEINGVAIAGPVTERSVLLEAVVDRSAFAQITRSGLNGRHAPVFVEIPLDIQGVQVDPTDLSTPVPAFTPTFAPISAETIASIAARLKSAQRPVILLGAGIDRATTNALLASRALTDLGVPLTFTWNAMDRIPVDHPLYFGRPNTWGQRYSNILLQQSDLLLALGTRLSLQQSGFNWQQFIPVGEIIQVDCDPFELSKGHPKVATPICGDANEVLRAITKADLGSHTEWLSFCRDVKAALPLVEPVNNTGPGFLSPYVFVEKLSALATETDVVIPCSSGSAYTTMMQAFDQKAGQLIVNNKGLASMGYGLSGAIGAAIAASPRRTILTEGDGGFTQNLQELGTVSVNQLNLKIFLYDDDGYASIRMTQKNYFGGRYVGCDINTGLGMPIWSKLFEAYGIPLQELRPGFEQCPAFLEAFNAPGPAAFLVKIDPEQTYFPKISSRVTASGSMESNPLHLMTPDLDPATAAKVFLYLTKP</sequence>
<dbReference type="EMBL" id="RSDW01000001">
    <property type="protein sequence ID" value="RSL16395.1"/>
    <property type="molecule type" value="Genomic_DNA"/>
</dbReference>
<dbReference type="CDD" id="cd07035">
    <property type="entry name" value="TPP_PYR_POX_like"/>
    <property type="match status" value="1"/>
</dbReference>
<dbReference type="InterPro" id="IPR029035">
    <property type="entry name" value="DHS-like_NAD/FAD-binding_dom"/>
</dbReference>
<dbReference type="InterPro" id="IPR029061">
    <property type="entry name" value="THDP-binding"/>
</dbReference>
<dbReference type="Gene3D" id="3.40.50.970">
    <property type="match status" value="2"/>
</dbReference>
<evidence type="ECO:0000259" key="6">
    <source>
        <dbReference type="Pfam" id="PF02776"/>
    </source>
</evidence>
<dbReference type="OrthoDB" id="4494979at2"/>
<dbReference type="PANTHER" id="PTHR18968:SF142">
    <property type="entry name" value="ACETOLACTATE SYNTHASE"/>
    <property type="match status" value="1"/>
</dbReference>
<dbReference type="InterPro" id="IPR012001">
    <property type="entry name" value="Thiamin_PyroP_enz_TPP-bd_dom"/>
</dbReference>
<comment type="similarity">
    <text evidence="1 3">Belongs to the TPP enzyme family.</text>
</comment>
<dbReference type="Proteomes" id="UP000269669">
    <property type="component" value="Unassembled WGS sequence"/>
</dbReference>
<dbReference type="GO" id="GO:0030976">
    <property type="term" value="F:thiamine pyrophosphate binding"/>
    <property type="evidence" value="ECO:0007669"/>
    <property type="project" value="InterPro"/>
</dbReference>
<feature type="domain" description="Thiamine pyrophosphate enzyme TPP-binding" evidence="5">
    <location>
        <begin position="394"/>
        <end position="539"/>
    </location>
</feature>
<dbReference type="CDD" id="cd00568">
    <property type="entry name" value="TPP_enzymes"/>
    <property type="match status" value="1"/>
</dbReference>
<dbReference type="RefSeq" id="WP_125485006.1">
    <property type="nucleotide sequence ID" value="NZ_RSDW01000001.1"/>
</dbReference>
<gene>
    <name evidence="7" type="ORF">EDE15_1908</name>
</gene>
<accession>A0A428MHG2</accession>
<name>A0A428MHG2_9BACT</name>
<keyword evidence="2 3" id="KW-0786">Thiamine pyrophosphate</keyword>
<feature type="domain" description="Thiamine pyrophosphate enzyme central" evidence="4">
    <location>
        <begin position="195"/>
        <end position="333"/>
    </location>
</feature>
<evidence type="ECO:0000256" key="2">
    <source>
        <dbReference type="ARBA" id="ARBA00023052"/>
    </source>
</evidence>
<feature type="domain" description="Thiamine pyrophosphate enzyme N-terminal TPP-binding" evidence="6">
    <location>
        <begin position="3"/>
        <end position="119"/>
    </location>
</feature>
<dbReference type="GO" id="GO:0000287">
    <property type="term" value="F:magnesium ion binding"/>
    <property type="evidence" value="ECO:0007669"/>
    <property type="project" value="InterPro"/>
</dbReference>
<dbReference type="GO" id="GO:0003984">
    <property type="term" value="F:acetolactate synthase activity"/>
    <property type="evidence" value="ECO:0007669"/>
    <property type="project" value="TreeGrafter"/>
</dbReference>
<dbReference type="SUPFAM" id="SSF52467">
    <property type="entry name" value="DHS-like NAD/FAD-binding domain"/>
    <property type="match status" value="1"/>
</dbReference>
<dbReference type="Pfam" id="PF02775">
    <property type="entry name" value="TPP_enzyme_C"/>
    <property type="match status" value="1"/>
</dbReference>
<evidence type="ECO:0000259" key="5">
    <source>
        <dbReference type="Pfam" id="PF02775"/>
    </source>
</evidence>
<evidence type="ECO:0000256" key="1">
    <source>
        <dbReference type="ARBA" id="ARBA00007812"/>
    </source>
</evidence>
<dbReference type="InterPro" id="IPR012000">
    <property type="entry name" value="Thiamin_PyroP_enz_cen_dom"/>
</dbReference>
<evidence type="ECO:0000313" key="8">
    <source>
        <dbReference type="Proteomes" id="UP000269669"/>
    </source>
</evidence>
<dbReference type="Pfam" id="PF02776">
    <property type="entry name" value="TPP_enzyme_N"/>
    <property type="match status" value="1"/>
</dbReference>
<dbReference type="PANTHER" id="PTHR18968">
    <property type="entry name" value="THIAMINE PYROPHOSPHATE ENZYMES"/>
    <property type="match status" value="1"/>
</dbReference>
<dbReference type="AlphaFoldDB" id="A0A428MHG2"/>
<dbReference type="GO" id="GO:0009099">
    <property type="term" value="P:L-valine biosynthetic process"/>
    <property type="evidence" value="ECO:0007669"/>
    <property type="project" value="TreeGrafter"/>
</dbReference>
<evidence type="ECO:0000259" key="4">
    <source>
        <dbReference type="Pfam" id="PF00205"/>
    </source>
</evidence>
<organism evidence="7 8">
    <name type="scientific">Edaphobacter aggregans</name>
    <dbReference type="NCBI Taxonomy" id="570835"/>
    <lineage>
        <taxon>Bacteria</taxon>
        <taxon>Pseudomonadati</taxon>
        <taxon>Acidobacteriota</taxon>
        <taxon>Terriglobia</taxon>
        <taxon>Terriglobales</taxon>
        <taxon>Acidobacteriaceae</taxon>
        <taxon>Edaphobacter</taxon>
    </lineage>
</organism>
<dbReference type="InterPro" id="IPR045229">
    <property type="entry name" value="TPP_enz"/>
</dbReference>
<evidence type="ECO:0000313" key="7">
    <source>
        <dbReference type="EMBL" id="RSL16395.1"/>
    </source>
</evidence>
<keyword evidence="8" id="KW-1185">Reference proteome</keyword>
<proteinExistence type="inferred from homology"/>
<dbReference type="GO" id="GO:0050660">
    <property type="term" value="F:flavin adenine dinucleotide binding"/>
    <property type="evidence" value="ECO:0007669"/>
    <property type="project" value="TreeGrafter"/>
</dbReference>
<dbReference type="GO" id="GO:0009097">
    <property type="term" value="P:isoleucine biosynthetic process"/>
    <property type="evidence" value="ECO:0007669"/>
    <property type="project" value="TreeGrafter"/>
</dbReference>
<dbReference type="Pfam" id="PF00205">
    <property type="entry name" value="TPP_enzyme_M"/>
    <property type="match status" value="1"/>
</dbReference>
<dbReference type="GO" id="GO:0005948">
    <property type="term" value="C:acetolactate synthase complex"/>
    <property type="evidence" value="ECO:0007669"/>
    <property type="project" value="TreeGrafter"/>
</dbReference>
<dbReference type="InterPro" id="IPR011766">
    <property type="entry name" value="TPP_enzyme_TPP-bd"/>
</dbReference>
<dbReference type="Gene3D" id="3.40.50.1220">
    <property type="entry name" value="TPP-binding domain"/>
    <property type="match status" value="1"/>
</dbReference>
<dbReference type="SUPFAM" id="SSF52518">
    <property type="entry name" value="Thiamin diphosphate-binding fold (THDP-binding)"/>
    <property type="match status" value="2"/>
</dbReference>
<reference evidence="7 8" key="1">
    <citation type="submission" date="2018-12" db="EMBL/GenBank/DDBJ databases">
        <title>Sequencing of bacterial isolates from soil warming experiment in Harvard Forest, Massachusetts, USA.</title>
        <authorList>
            <person name="Deangelis K."/>
        </authorList>
    </citation>
    <scope>NUCLEOTIDE SEQUENCE [LARGE SCALE GENOMIC DNA]</scope>
    <source>
        <strain evidence="7 8">EB153</strain>
    </source>
</reference>
<protein>
    <submittedName>
        <fullName evidence="7">Acetolactate synthase-1/2/3 large subunit</fullName>
    </submittedName>
</protein>